<dbReference type="AlphaFoldDB" id="A0A127VJ88"/>
<proteinExistence type="predicted"/>
<evidence type="ECO:0000313" key="2">
    <source>
        <dbReference type="Proteomes" id="UP000071561"/>
    </source>
</evidence>
<dbReference type="PATRIC" id="fig|188932.3.peg.4717"/>
<protein>
    <submittedName>
        <fullName evidence="1">Lipopolysaccharide biosynthesis protein</fullName>
    </submittedName>
</protein>
<dbReference type="Proteomes" id="UP000071561">
    <property type="component" value="Chromosome"/>
</dbReference>
<sequence>MIIREALKDKNILFFSVQTFDLEKEIINKLEEFGANVHYYDERPANNNFTKGIIRLKRSLYQTTIDNYYKNILNSVSQNVVFDYLFVNRGEVIPAFFLEEFRILQPDCEFIFYTWDSFTNHKHPITILKYFNRKLTFDPEDAVKYNINFRPLFYLDAYKDVKNEVLEYDTLFLGTAHSDRYKISSEIGQWCVKNNLKIFCYYYMHGRLVYLYKRIFDKTFKQFDYRKLSFKSLKLNDIVNLYRKSKVILDINHPHQKGLTMRTFEAIGARRKLITTNKEILKFPFYNPNNIYIIERDHILLDKAFFKTDYQDIENDIYDKLSMEGWLYNIFIDAEASFWNKCL</sequence>
<accession>A0A127VJ88</accession>
<gene>
    <name evidence="1" type="ORF">AY601_4549</name>
</gene>
<name>A0A127VJ88_9SPHI</name>
<dbReference type="KEGG" id="pcm:AY601_4549"/>
<keyword evidence="2" id="KW-1185">Reference proteome</keyword>
<dbReference type="EMBL" id="CP014504">
    <property type="protein sequence ID" value="AMQ01387.1"/>
    <property type="molecule type" value="Genomic_DNA"/>
</dbReference>
<reference evidence="1 2" key="1">
    <citation type="submission" date="2016-03" db="EMBL/GenBank/DDBJ databases">
        <title>Complete genome sequence of Pedobacter cryoconitis PAMC 27485.</title>
        <authorList>
            <person name="Lee J."/>
            <person name="Kim O.-S."/>
        </authorList>
    </citation>
    <scope>NUCLEOTIDE SEQUENCE [LARGE SCALE GENOMIC DNA]</scope>
    <source>
        <strain evidence="1 2">PAMC 27485</strain>
    </source>
</reference>
<organism evidence="1 2">
    <name type="scientific">Pedobacter cryoconitis</name>
    <dbReference type="NCBI Taxonomy" id="188932"/>
    <lineage>
        <taxon>Bacteria</taxon>
        <taxon>Pseudomonadati</taxon>
        <taxon>Bacteroidota</taxon>
        <taxon>Sphingobacteriia</taxon>
        <taxon>Sphingobacteriales</taxon>
        <taxon>Sphingobacteriaceae</taxon>
        <taxon>Pedobacter</taxon>
    </lineage>
</organism>
<evidence type="ECO:0000313" key="1">
    <source>
        <dbReference type="EMBL" id="AMQ01387.1"/>
    </source>
</evidence>
<dbReference type="OrthoDB" id="3251881at2"/>
<dbReference type="RefSeq" id="WP_068405448.1">
    <property type="nucleotide sequence ID" value="NZ_CP014504.1"/>
</dbReference>